<dbReference type="InParanoid" id="K5WA21"/>
<protein>
    <recommendedName>
        <fullName evidence="3">F-box domain-containing protein</fullName>
    </recommendedName>
</protein>
<sequence length="350" mass="40119">MSLNWDILTEIMSFLDCEDASRMSRTCHILLRAAPRILLSRGECESVTRHKPWQFLSFCQFMFSGRHNGFQYLTRLMLSPNRQLFYMPQLGKLMADILVQATELRLFKLHDCKILDIDNRAGCAFTNLEKLRTLQISSFTDGTFVLLKKMKAPLTGIDANFTRLRRLIDPVPVFARFKGSLRAMDVVGVAFHSTEIQYPRVLSLSTNLDDATELERIALCFPNLQDFYMHIYPNGYTVEDVEENRLSNLALQTRSTWPSLRRLSSTVLELYMLGIRCSVGYVDVARQSLSSAVDGRRLAAILTDVRPTSLSIRLRIPRFDPLSLAVYLAPIKGRLAELELTLEYDWCMDP</sequence>
<reference evidence="1 2" key="1">
    <citation type="journal article" date="2012" name="BMC Genomics">
        <title>Comparative genomics of the white-rot fungi, Phanerochaete carnosa and P. chrysosporium, to elucidate the genetic basis of the distinct wood types they colonize.</title>
        <authorList>
            <person name="Suzuki H."/>
            <person name="MacDonald J."/>
            <person name="Syed K."/>
            <person name="Salamov A."/>
            <person name="Hori C."/>
            <person name="Aerts A."/>
            <person name="Henrissat B."/>
            <person name="Wiebenga A."/>
            <person name="vanKuyk P.A."/>
            <person name="Barry K."/>
            <person name="Lindquist E."/>
            <person name="LaButti K."/>
            <person name="Lapidus A."/>
            <person name="Lucas S."/>
            <person name="Coutinho P."/>
            <person name="Gong Y."/>
            <person name="Samejima M."/>
            <person name="Mahadevan R."/>
            <person name="Abou-Zaid M."/>
            <person name="de Vries R.P."/>
            <person name="Igarashi K."/>
            <person name="Yadav J.S."/>
            <person name="Grigoriev I.V."/>
            <person name="Master E.R."/>
        </authorList>
    </citation>
    <scope>NUCLEOTIDE SEQUENCE [LARGE SCALE GENOMIC DNA]</scope>
    <source>
        <strain evidence="1 2">HHB-10118-sp</strain>
    </source>
</reference>
<gene>
    <name evidence="1" type="ORF">PHACADRAFT_122216</name>
</gene>
<evidence type="ECO:0000313" key="2">
    <source>
        <dbReference type="Proteomes" id="UP000008370"/>
    </source>
</evidence>
<dbReference type="HOGENOM" id="CLU_793566_0_0_1"/>
<dbReference type="KEGG" id="pco:PHACADRAFT_122216"/>
<dbReference type="OrthoDB" id="2750183at2759"/>
<accession>K5WA21</accession>
<feature type="non-terminal residue" evidence="1">
    <location>
        <position position="350"/>
    </location>
</feature>
<organism evidence="1 2">
    <name type="scientific">Phanerochaete carnosa (strain HHB-10118-sp)</name>
    <name type="common">White-rot fungus</name>
    <name type="synonym">Peniophora carnosa</name>
    <dbReference type="NCBI Taxonomy" id="650164"/>
    <lineage>
        <taxon>Eukaryota</taxon>
        <taxon>Fungi</taxon>
        <taxon>Dikarya</taxon>
        <taxon>Basidiomycota</taxon>
        <taxon>Agaricomycotina</taxon>
        <taxon>Agaricomycetes</taxon>
        <taxon>Polyporales</taxon>
        <taxon>Phanerochaetaceae</taxon>
        <taxon>Phanerochaete</taxon>
    </lineage>
</organism>
<dbReference type="EMBL" id="JH930472">
    <property type="protein sequence ID" value="EKM56065.1"/>
    <property type="molecule type" value="Genomic_DNA"/>
</dbReference>
<dbReference type="Gene3D" id="3.80.10.10">
    <property type="entry name" value="Ribonuclease Inhibitor"/>
    <property type="match status" value="1"/>
</dbReference>
<dbReference type="Proteomes" id="UP000008370">
    <property type="component" value="Unassembled WGS sequence"/>
</dbReference>
<dbReference type="GeneID" id="18907931"/>
<dbReference type="InterPro" id="IPR036047">
    <property type="entry name" value="F-box-like_dom_sf"/>
</dbReference>
<dbReference type="SUPFAM" id="SSF81383">
    <property type="entry name" value="F-box domain"/>
    <property type="match status" value="1"/>
</dbReference>
<dbReference type="SUPFAM" id="SSF52058">
    <property type="entry name" value="L domain-like"/>
    <property type="match status" value="1"/>
</dbReference>
<evidence type="ECO:0008006" key="3">
    <source>
        <dbReference type="Google" id="ProtNLM"/>
    </source>
</evidence>
<dbReference type="AlphaFoldDB" id="K5WA21"/>
<name>K5WA21_PHACS</name>
<dbReference type="RefSeq" id="XP_007396365.1">
    <property type="nucleotide sequence ID" value="XM_007396303.1"/>
</dbReference>
<proteinExistence type="predicted"/>
<keyword evidence="2" id="KW-1185">Reference proteome</keyword>
<evidence type="ECO:0000313" key="1">
    <source>
        <dbReference type="EMBL" id="EKM56065.1"/>
    </source>
</evidence>
<dbReference type="InterPro" id="IPR032675">
    <property type="entry name" value="LRR_dom_sf"/>
</dbReference>